<gene>
    <name evidence="1" type="ORF">N8T08_008320</name>
</gene>
<keyword evidence="2" id="KW-1185">Reference proteome</keyword>
<dbReference type="Proteomes" id="UP001177260">
    <property type="component" value="Unassembled WGS sequence"/>
</dbReference>
<accession>A0ACC3AWF1</accession>
<dbReference type="EMBL" id="JAOPJF010000056">
    <property type="protein sequence ID" value="KAK1141997.1"/>
    <property type="molecule type" value="Genomic_DNA"/>
</dbReference>
<organism evidence="1 2">
    <name type="scientific">Aspergillus melleus</name>
    <dbReference type="NCBI Taxonomy" id="138277"/>
    <lineage>
        <taxon>Eukaryota</taxon>
        <taxon>Fungi</taxon>
        <taxon>Dikarya</taxon>
        <taxon>Ascomycota</taxon>
        <taxon>Pezizomycotina</taxon>
        <taxon>Eurotiomycetes</taxon>
        <taxon>Eurotiomycetidae</taxon>
        <taxon>Eurotiales</taxon>
        <taxon>Aspergillaceae</taxon>
        <taxon>Aspergillus</taxon>
        <taxon>Aspergillus subgen. Circumdati</taxon>
    </lineage>
</organism>
<evidence type="ECO:0000313" key="2">
    <source>
        <dbReference type="Proteomes" id="UP001177260"/>
    </source>
</evidence>
<reference evidence="1 2" key="1">
    <citation type="journal article" date="2023" name="ACS Omega">
        <title>Identification of the Neoaspergillic Acid Biosynthesis Gene Cluster by Establishing an In Vitro CRISPR-Ribonucleoprotein Genetic System in Aspergillus melleus.</title>
        <authorList>
            <person name="Yuan B."/>
            <person name="Grau M.F."/>
            <person name="Murata R.M."/>
            <person name="Torok T."/>
            <person name="Venkateswaran K."/>
            <person name="Stajich J.E."/>
            <person name="Wang C.C.C."/>
        </authorList>
    </citation>
    <scope>NUCLEOTIDE SEQUENCE [LARGE SCALE GENOMIC DNA]</scope>
    <source>
        <strain evidence="1 2">IMV 1140</strain>
    </source>
</reference>
<sequence length="292" mass="32092">MEPFLVYLFLIPIIGSIFESAASFQEASLGFMNQWMLNQALPGQGSPEISYSEDWQVLGPFRCGTRESVWGADPLEIEGGFSKLPFNTSAVFNSALAVNGTAKWGLLRADTSAFSDQAKAKLVVKFPDIDWGHLSLVYGWPGLQYQAWARGRLKLNKETNQNVAIFIEGILEFSINGQRHFGGDVYGYHKAPIILSLPPGDSVLELRLVRDVRAMGGIGEPTIEVTMEADIRHDHLTVDEHSLILPELTDGMLGSSWASVNVQNNVPDPIEILSIESSDVGTSRDLQSSEPK</sequence>
<protein>
    <submittedName>
        <fullName evidence="1">Uncharacterized protein</fullName>
    </submittedName>
</protein>
<evidence type="ECO:0000313" key="1">
    <source>
        <dbReference type="EMBL" id="KAK1141997.1"/>
    </source>
</evidence>
<proteinExistence type="predicted"/>
<comment type="caution">
    <text evidence="1">The sequence shown here is derived from an EMBL/GenBank/DDBJ whole genome shotgun (WGS) entry which is preliminary data.</text>
</comment>
<name>A0ACC3AWF1_9EURO</name>